<proteinExistence type="predicted"/>
<accession>A0A6M3ILU6</accession>
<reference evidence="1" key="1">
    <citation type="submission" date="2020-03" db="EMBL/GenBank/DDBJ databases">
        <title>The deep terrestrial virosphere.</title>
        <authorList>
            <person name="Holmfeldt K."/>
            <person name="Nilsson E."/>
            <person name="Simone D."/>
            <person name="Lopez-Fernandez M."/>
            <person name="Wu X."/>
            <person name="de Brujin I."/>
            <person name="Lundin D."/>
            <person name="Andersson A."/>
            <person name="Bertilsson S."/>
            <person name="Dopson M."/>
        </authorList>
    </citation>
    <scope>NUCLEOTIDE SEQUENCE</scope>
    <source>
        <strain evidence="1">MM415B01461</strain>
    </source>
</reference>
<protein>
    <submittedName>
        <fullName evidence="1">Uncharacterized protein</fullName>
    </submittedName>
</protein>
<name>A0A6M3ILU6_9ZZZZ</name>
<dbReference type="AlphaFoldDB" id="A0A6M3ILU6"/>
<evidence type="ECO:0000313" key="1">
    <source>
        <dbReference type="EMBL" id="QJA58374.1"/>
    </source>
</evidence>
<dbReference type="EMBL" id="MT141320">
    <property type="protein sequence ID" value="QJA58374.1"/>
    <property type="molecule type" value="Genomic_DNA"/>
</dbReference>
<sequence length="61" mass="6993">MTITALIKTITQTISSMMWTFSRLVRQAMREYQITPIRIAFLANIADCLNTPVARMFIDPS</sequence>
<gene>
    <name evidence="1" type="ORF">MM415B01461_0013</name>
</gene>
<organism evidence="1">
    <name type="scientific">viral metagenome</name>
    <dbReference type="NCBI Taxonomy" id="1070528"/>
    <lineage>
        <taxon>unclassified sequences</taxon>
        <taxon>metagenomes</taxon>
        <taxon>organismal metagenomes</taxon>
    </lineage>
</organism>